<dbReference type="AlphaFoldDB" id="A0A844GS39"/>
<dbReference type="EMBL" id="WMIA01000007">
    <property type="protein sequence ID" value="MTF38790.1"/>
    <property type="molecule type" value="Genomic_DNA"/>
</dbReference>
<dbReference type="RefSeq" id="WP_099435851.1">
    <property type="nucleotide sequence ID" value="NZ_WMIA01000007.1"/>
</dbReference>
<organism evidence="2 3">
    <name type="scientific">Cyanobacterium aponinum 0216</name>
    <dbReference type="NCBI Taxonomy" id="2676140"/>
    <lineage>
        <taxon>Bacteria</taxon>
        <taxon>Bacillati</taxon>
        <taxon>Cyanobacteriota</taxon>
        <taxon>Cyanophyceae</taxon>
        <taxon>Oscillatoriophycideae</taxon>
        <taxon>Chroococcales</taxon>
        <taxon>Geminocystaceae</taxon>
        <taxon>Cyanobacterium</taxon>
    </lineage>
</organism>
<comment type="caution">
    <text evidence="2">The sequence shown here is derived from an EMBL/GenBank/DDBJ whole genome shotgun (WGS) entry which is preliminary data.</text>
</comment>
<dbReference type="Proteomes" id="UP000437131">
    <property type="component" value="Unassembled WGS sequence"/>
</dbReference>
<protein>
    <submittedName>
        <fullName evidence="2">Glycoside hydrolase family protein</fullName>
    </submittedName>
</protein>
<name>A0A844GS39_9CHRO</name>
<proteinExistence type="predicted"/>
<keyword evidence="1" id="KW-1133">Transmembrane helix</keyword>
<accession>A0A844GS39</accession>
<sequence length="229" mass="26484">MTNINRSHSFSTQIVNFFKLIILLIILTGIGNVIFREKKAEIKTAGQHLISSIYGSPPLVMEGGDPYIRALMRTISFSESNYLNPYYVIYSGEYVDDLSEHPNICMTIVNGPNKGKCSTASGRYQFLNTTWAEKAAKYHPHPSKFLVWEDYSFEPEYQDKVLYNWLKDTTAWEKDIAELLREEKIDDVLRMLSPTWTSLGYGIEDNNMTKFLPKVYKKLLQEELTLSRK</sequence>
<dbReference type="GO" id="GO:0016787">
    <property type="term" value="F:hydrolase activity"/>
    <property type="evidence" value="ECO:0007669"/>
    <property type="project" value="UniProtKB-KW"/>
</dbReference>
<keyword evidence="1" id="KW-0472">Membrane</keyword>
<gene>
    <name evidence="2" type="ORF">GGC33_07595</name>
</gene>
<reference evidence="2 3" key="1">
    <citation type="submission" date="2019-11" db="EMBL/GenBank/DDBJ databases">
        <title>Isolation of a new High Light Tolerant Cyanobacteria.</title>
        <authorList>
            <person name="Dobson Z."/>
            <person name="Vaughn N."/>
            <person name="Vaughn M."/>
            <person name="Fromme P."/>
            <person name="Mazor Y."/>
        </authorList>
    </citation>
    <scope>NUCLEOTIDE SEQUENCE [LARGE SCALE GENOMIC DNA]</scope>
    <source>
        <strain evidence="2 3">0216</strain>
    </source>
</reference>
<keyword evidence="1" id="KW-0812">Transmembrane</keyword>
<dbReference type="Gene3D" id="1.10.530.10">
    <property type="match status" value="1"/>
</dbReference>
<evidence type="ECO:0000313" key="2">
    <source>
        <dbReference type="EMBL" id="MTF38790.1"/>
    </source>
</evidence>
<evidence type="ECO:0000313" key="3">
    <source>
        <dbReference type="Proteomes" id="UP000437131"/>
    </source>
</evidence>
<evidence type="ECO:0000256" key="1">
    <source>
        <dbReference type="SAM" id="Phobius"/>
    </source>
</evidence>
<keyword evidence="2" id="KW-0378">Hydrolase</keyword>
<dbReference type="SUPFAM" id="SSF53955">
    <property type="entry name" value="Lysozyme-like"/>
    <property type="match status" value="1"/>
</dbReference>
<feature type="transmembrane region" description="Helical" evidence="1">
    <location>
        <begin position="14"/>
        <end position="35"/>
    </location>
</feature>
<dbReference type="InterPro" id="IPR023346">
    <property type="entry name" value="Lysozyme-like_dom_sf"/>
</dbReference>